<sequence length="175" mass="18714">MPSTQPLGDPGRPLVPLRLQLLQSGRRPGSGFLLPPSNCSGQRHLLRQRDVGEFGVGAPSGYRRSQRPEVQRVVSEVLGGREALPGLRVLPGGRRRREGRRRDERRDRRAGGALGHGGGPIRPPPDGVDGALGDGAQPGGSHQLLLPSAGHERGDAPEQRAVALRLGQHHNEPGR</sequence>
<evidence type="ECO:0000313" key="3">
    <source>
        <dbReference type="Proteomes" id="UP000314294"/>
    </source>
</evidence>
<keyword evidence="3" id="KW-1185">Reference proteome</keyword>
<dbReference type="AlphaFoldDB" id="A0A4Z2E9X1"/>
<dbReference type="Proteomes" id="UP000314294">
    <property type="component" value="Unassembled WGS sequence"/>
</dbReference>
<protein>
    <submittedName>
        <fullName evidence="2">Uncharacterized protein</fullName>
    </submittedName>
</protein>
<gene>
    <name evidence="2" type="ORF">EYF80_064202</name>
</gene>
<proteinExistence type="predicted"/>
<evidence type="ECO:0000256" key="1">
    <source>
        <dbReference type="SAM" id="MobiDB-lite"/>
    </source>
</evidence>
<comment type="caution">
    <text evidence="2">The sequence shown here is derived from an EMBL/GenBank/DDBJ whole genome shotgun (WGS) entry which is preliminary data.</text>
</comment>
<organism evidence="2 3">
    <name type="scientific">Liparis tanakae</name>
    <name type="common">Tanaka's snailfish</name>
    <dbReference type="NCBI Taxonomy" id="230148"/>
    <lineage>
        <taxon>Eukaryota</taxon>
        <taxon>Metazoa</taxon>
        <taxon>Chordata</taxon>
        <taxon>Craniata</taxon>
        <taxon>Vertebrata</taxon>
        <taxon>Euteleostomi</taxon>
        <taxon>Actinopterygii</taxon>
        <taxon>Neopterygii</taxon>
        <taxon>Teleostei</taxon>
        <taxon>Neoteleostei</taxon>
        <taxon>Acanthomorphata</taxon>
        <taxon>Eupercaria</taxon>
        <taxon>Perciformes</taxon>
        <taxon>Cottioidei</taxon>
        <taxon>Cottales</taxon>
        <taxon>Liparidae</taxon>
        <taxon>Liparis</taxon>
    </lineage>
</organism>
<dbReference type="EMBL" id="SRLO01011946">
    <property type="protein sequence ID" value="TNN25667.1"/>
    <property type="molecule type" value="Genomic_DNA"/>
</dbReference>
<name>A0A4Z2E9X1_9TELE</name>
<reference evidence="2 3" key="1">
    <citation type="submission" date="2019-03" db="EMBL/GenBank/DDBJ databases">
        <title>First draft genome of Liparis tanakae, snailfish: a comprehensive survey of snailfish specific genes.</title>
        <authorList>
            <person name="Kim W."/>
            <person name="Song I."/>
            <person name="Jeong J.-H."/>
            <person name="Kim D."/>
            <person name="Kim S."/>
            <person name="Ryu S."/>
            <person name="Song J.Y."/>
            <person name="Lee S.K."/>
        </authorList>
    </citation>
    <scope>NUCLEOTIDE SEQUENCE [LARGE SCALE GENOMIC DNA]</scope>
    <source>
        <tissue evidence="2">Muscle</tissue>
    </source>
</reference>
<feature type="compositionally biased region" description="Basic and acidic residues" evidence="1">
    <location>
        <begin position="100"/>
        <end position="110"/>
    </location>
</feature>
<accession>A0A4Z2E9X1</accession>
<feature type="region of interest" description="Disordered" evidence="1">
    <location>
        <begin position="81"/>
        <end position="175"/>
    </location>
</feature>
<evidence type="ECO:0000313" key="2">
    <source>
        <dbReference type="EMBL" id="TNN25667.1"/>
    </source>
</evidence>